<name>A0A6N2L077_SALVM</name>
<dbReference type="Pfam" id="PF00197">
    <property type="entry name" value="Kunitz_legume"/>
    <property type="match status" value="2"/>
</dbReference>
<organism evidence="2">
    <name type="scientific">Salix viminalis</name>
    <name type="common">Common osier</name>
    <name type="synonym">Basket willow</name>
    <dbReference type="NCBI Taxonomy" id="40686"/>
    <lineage>
        <taxon>Eukaryota</taxon>
        <taxon>Viridiplantae</taxon>
        <taxon>Streptophyta</taxon>
        <taxon>Embryophyta</taxon>
        <taxon>Tracheophyta</taxon>
        <taxon>Spermatophyta</taxon>
        <taxon>Magnoliopsida</taxon>
        <taxon>eudicotyledons</taxon>
        <taxon>Gunneridae</taxon>
        <taxon>Pentapetalae</taxon>
        <taxon>rosids</taxon>
        <taxon>fabids</taxon>
        <taxon>Malpighiales</taxon>
        <taxon>Salicaceae</taxon>
        <taxon>Saliceae</taxon>
        <taxon>Salix</taxon>
    </lineage>
</organism>
<accession>A0A6N2L077</accession>
<dbReference type="EMBL" id="CAADRP010000458">
    <property type="protein sequence ID" value="VFU28789.1"/>
    <property type="molecule type" value="Genomic_DNA"/>
</dbReference>
<dbReference type="SMART" id="SM00452">
    <property type="entry name" value="STI"/>
    <property type="match status" value="2"/>
</dbReference>
<keyword evidence="1" id="KW-0732">Signal</keyword>
<proteinExistence type="predicted"/>
<dbReference type="CDD" id="cd23380">
    <property type="entry name" value="beta-trefoil_STI_GWIN3"/>
    <property type="match status" value="1"/>
</dbReference>
<protein>
    <submittedName>
        <fullName evidence="2">Uncharacterized protein</fullName>
    </submittedName>
</protein>
<dbReference type="AlphaFoldDB" id="A0A6N2L077"/>
<feature type="chain" id="PRO_5026767802" evidence="1">
    <location>
        <begin position="28"/>
        <end position="379"/>
    </location>
</feature>
<dbReference type="InterPro" id="IPR002160">
    <property type="entry name" value="Prot_inh_Kunz-lg"/>
</dbReference>
<feature type="signal peptide" evidence="1">
    <location>
        <begin position="1"/>
        <end position="27"/>
    </location>
</feature>
<evidence type="ECO:0000313" key="2">
    <source>
        <dbReference type="EMBL" id="VFU28789.1"/>
    </source>
</evidence>
<reference evidence="2" key="1">
    <citation type="submission" date="2019-03" db="EMBL/GenBank/DDBJ databases">
        <authorList>
            <person name="Mank J."/>
            <person name="Almeida P."/>
        </authorList>
    </citation>
    <scope>NUCLEOTIDE SEQUENCE</scope>
    <source>
        <strain evidence="2">78183</strain>
    </source>
</reference>
<dbReference type="PANTHER" id="PTHR33107">
    <property type="entry name" value="KUNITZ TRYPSIN INHIBITOR 2"/>
    <property type="match status" value="1"/>
</dbReference>
<dbReference type="InterPro" id="IPR011065">
    <property type="entry name" value="Kunitz_inhibitor_STI-like_sf"/>
</dbReference>
<dbReference type="SUPFAM" id="SSF50386">
    <property type="entry name" value="STI-like"/>
    <property type="match status" value="2"/>
</dbReference>
<dbReference type="PANTHER" id="PTHR33107:SF5">
    <property type="entry name" value="KUNITZ TRYPSIN INHIBITOR 5"/>
    <property type="match status" value="1"/>
</dbReference>
<evidence type="ECO:0000256" key="1">
    <source>
        <dbReference type="SAM" id="SignalP"/>
    </source>
</evidence>
<sequence length="379" mass="40687">MKITGFLVLSFLLLALSATSFPDAVHAKDPAAVLDVFGNELTAGASYFIGAASNDFAVTATSPIICNSDVLLSPMSNGLPVTFSPVVTSDNSVIHEDSYLNVDFVAPTCRMAGVTTMWKMEFRAIVRGFAVTTGALSFLLFAFTATSFPHAVHAADPEAVIDVFGNEVTAGARYFIRATSDEDNTTTLAVSATSRIICNSDVTLSPMSDKLPITFSPVEESDDSVIREGAYLNVNFNASSCRMAGVTTMWKIELRPTMRGFVVTTGGVDRLNLFKITKYGGDNSLYQLSYCQSRPFCECSCVPVGNVVNRLVPNAKNPLPVDTENGGISDRPENAVDVFHTYFGVAGKGKDMIIKFHNLETAKELTQGKSQTARPNSTG</sequence>
<dbReference type="Gene3D" id="2.80.10.50">
    <property type="match status" value="2"/>
</dbReference>
<gene>
    <name evidence="2" type="ORF">SVIM_LOCUS97993</name>
</gene>
<dbReference type="GO" id="GO:0004866">
    <property type="term" value="F:endopeptidase inhibitor activity"/>
    <property type="evidence" value="ECO:0007669"/>
    <property type="project" value="InterPro"/>
</dbReference>